<evidence type="ECO:0000259" key="6">
    <source>
        <dbReference type="PROSITE" id="PS50011"/>
    </source>
</evidence>
<keyword evidence="7" id="KW-0418">Kinase</keyword>
<dbReference type="AlphaFoldDB" id="A0A9P7JWS0"/>
<evidence type="ECO:0000256" key="2">
    <source>
        <dbReference type="ARBA" id="ARBA00022741"/>
    </source>
</evidence>
<organism evidence="7 8">
    <name type="scientific">Suillus discolor</name>
    <dbReference type="NCBI Taxonomy" id="1912936"/>
    <lineage>
        <taxon>Eukaryota</taxon>
        <taxon>Fungi</taxon>
        <taxon>Dikarya</taxon>
        <taxon>Basidiomycota</taxon>
        <taxon>Agaricomycotina</taxon>
        <taxon>Agaricomycetes</taxon>
        <taxon>Agaricomycetidae</taxon>
        <taxon>Boletales</taxon>
        <taxon>Suillineae</taxon>
        <taxon>Suillaceae</taxon>
        <taxon>Suillus</taxon>
    </lineage>
</organism>
<keyword evidence="8" id="KW-1185">Reference proteome</keyword>
<sequence>MDKVPVRVDRRFRLGDILGSGSYAVVYRARNIIKNDAIAVKLEPITHSSSVQHEYNILKHLEGGVGIPHALWFGRESTYHALVLDLLGPSLHSLFLSHSQKFSLETVINLGDQLLSRLEYVHSHNYIHGDIKPQNIVLGLGDTRHTAFIIDFGIAKEFWNMSTSVHIPFRQGQRLTGTPAFASINNHLGVEPGRRDDLESLTYMLIYFLQGSLPWLTSDQEKLSNSSILKCKVNTTIEDLCREIPVEFATMLIYTRSLTFSEDPDYNHLRSLLCTLRSTLPTPAACLLDINQPGVPITHSPSPPFFDKPCVIEAVPPCLPLRRSTHV</sequence>
<evidence type="ECO:0000256" key="3">
    <source>
        <dbReference type="ARBA" id="ARBA00022840"/>
    </source>
</evidence>
<dbReference type="RefSeq" id="XP_041296123.1">
    <property type="nucleotide sequence ID" value="XM_041431024.1"/>
</dbReference>
<evidence type="ECO:0000256" key="4">
    <source>
        <dbReference type="PROSITE-ProRule" id="PRU10141"/>
    </source>
</evidence>
<dbReference type="InterPro" id="IPR000719">
    <property type="entry name" value="Prot_kinase_dom"/>
</dbReference>
<dbReference type="SUPFAM" id="SSF56112">
    <property type="entry name" value="Protein kinase-like (PK-like)"/>
    <property type="match status" value="1"/>
</dbReference>
<comment type="caution">
    <text evidence="7">The sequence shown here is derived from an EMBL/GenBank/DDBJ whole genome shotgun (WGS) entry which is preliminary data.</text>
</comment>
<dbReference type="OrthoDB" id="5979581at2759"/>
<evidence type="ECO:0000313" key="7">
    <source>
        <dbReference type="EMBL" id="KAG2113829.1"/>
    </source>
</evidence>
<dbReference type="InterPro" id="IPR008271">
    <property type="entry name" value="Ser/Thr_kinase_AS"/>
</dbReference>
<protein>
    <recommendedName>
        <fullName evidence="1">non-specific serine/threonine protein kinase</fullName>
        <ecNumber evidence="1">2.7.11.1</ecNumber>
    </recommendedName>
</protein>
<accession>A0A9P7JWS0</accession>
<evidence type="ECO:0000313" key="8">
    <source>
        <dbReference type="Proteomes" id="UP000823399"/>
    </source>
</evidence>
<gene>
    <name evidence="7" type="ORF">F5147DRAFT_570981</name>
</gene>
<dbReference type="Pfam" id="PF00069">
    <property type="entry name" value="Pkinase"/>
    <property type="match status" value="1"/>
</dbReference>
<dbReference type="PROSITE" id="PS00108">
    <property type="entry name" value="PROTEIN_KINASE_ST"/>
    <property type="match status" value="1"/>
</dbReference>
<keyword evidence="5" id="KW-0723">Serine/threonine-protein kinase</keyword>
<dbReference type="PANTHER" id="PTHR11909">
    <property type="entry name" value="CASEIN KINASE-RELATED"/>
    <property type="match status" value="1"/>
</dbReference>
<keyword evidence="7" id="KW-0808">Transferase</keyword>
<evidence type="ECO:0000256" key="5">
    <source>
        <dbReference type="RuleBase" id="RU000304"/>
    </source>
</evidence>
<keyword evidence="3 4" id="KW-0067">ATP-binding</keyword>
<dbReference type="InterPro" id="IPR050235">
    <property type="entry name" value="CK1_Ser-Thr_kinase"/>
</dbReference>
<dbReference type="GeneID" id="64693283"/>
<feature type="binding site" evidence="4">
    <location>
        <position position="41"/>
    </location>
    <ligand>
        <name>ATP</name>
        <dbReference type="ChEBI" id="CHEBI:30616"/>
    </ligand>
</feature>
<dbReference type="Proteomes" id="UP000823399">
    <property type="component" value="Unassembled WGS sequence"/>
</dbReference>
<dbReference type="PROSITE" id="PS00107">
    <property type="entry name" value="PROTEIN_KINASE_ATP"/>
    <property type="match status" value="1"/>
</dbReference>
<reference evidence="7" key="1">
    <citation type="journal article" date="2020" name="New Phytol.">
        <title>Comparative genomics reveals dynamic genome evolution in host specialist ectomycorrhizal fungi.</title>
        <authorList>
            <person name="Lofgren L.A."/>
            <person name="Nguyen N.H."/>
            <person name="Vilgalys R."/>
            <person name="Ruytinx J."/>
            <person name="Liao H.L."/>
            <person name="Branco S."/>
            <person name="Kuo A."/>
            <person name="LaButti K."/>
            <person name="Lipzen A."/>
            <person name="Andreopoulos W."/>
            <person name="Pangilinan J."/>
            <person name="Riley R."/>
            <person name="Hundley H."/>
            <person name="Na H."/>
            <person name="Barry K."/>
            <person name="Grigoriev I.V."/>
            <person name="Stajich J.E."/>
            <person name="Kennedy P.G."/>
        </authorList>
    </citation>
    <scope>NUCLEOTIDE SEQUENCE</scope>
    <source>
        <strain evidence="7">FC423</strain>
    </source>
</reference>
<comment type="similarity">
    <text evidence="5">Belongs to the protein kinase superfamily.</text>
</comment>
<evidence type="ECO:0000256" key="1">
    <source>
        <dbReference type="ARBA" id="ARBA00012513"/>
    </source>
</evidence>
<dbReference type="Gene3D" id="1.10.510.10">
    <property type="entry name" value="Transferase(Phosphotransferase) domain 1"/>
    <property type="match status" value="1"/>
</dbReference>
<dbReference type="InterPro" id="IPR011009">
    <property type="entry name" value="Kinase-like_dom_sf"/>
</dbReference>
<proteinExistence type="inferred from homology"/>
<dbReference type="InterPro" id="IPR017441">
    <property type="entry name" value="Protein_kinase_ATP_BS"/>
</dbReference>
<dbReference type="PROSITE" id="PS50011">
    <property type="entry name" value="PROTEIN_KINASE_DOM"/>
    <property type="match status" value="1"/>
</dbReference>
<dbReference type="EMBL" id="JABBWM010000011">
    <property type="protein sequence ID" value="KAG2113829.1"/>
    <property type="molecule type" value="Genomic_DNA"/>
</dbReference>
<keyword evidence="2 4" id="KW-0547">Nucleotide-binding</keyword>
<name>A0A9P7JWS0_9AGAM</name>
<dbReference type="CDD" id="cd14016">
    <property type="entry name" value="STKc_CK1"/>
    <property type="match status" value="1"/>
</dbReference>
<feature type="domain" description="Protein kinase" evidence="6">
    <location>
        <begin position="12"/>
        <end position="327"/>
    </location>
</feature>
<dbReference type="GO" id="GO:0005524">
    <property type="term" value="F:ATP binding"/>
    <property type="evidence" value="ECO:0007669"/>
    <property type="project" value="UniProtKB-UniRule"/>
</dbReference>
<dbReference type="EC" id="2.7.11.1" evidence="1"/>
<dbReference type="SMART" id="SM00220">
    <property type="entry name" value="S_TKc"/>
    <property type="match status" value="1"/>
</dbReference>
<dbReference type="GO" id="GO:0004674">
    <property type="term" value="F:protein serine/threonine kinase activity"/>
    <property type="evidence" value="ECO:0007669"/>
    <property type="project" value="UniProtKB-KW"/>
</dbReference>